<dbReference type="Proteomes" id="UP000734854">
    <property type="component" value="Unassembled WGS sequence"/>
</dbReference>
<evidence type="ECO:0000259" key="2">
    <source>
        <dbReference type="PROSITE" id="PS50891"/>
    </source>
</evidence>
<comment type="caution">
    <text evidence="3">The sequence shown here is derived from an EMBL/GenBank/DDBJ whole genome shotgun (WGS) entry which is preliminary data.</text>
</comment>
<dbReference type="AlphaFoldDB" id="A0A8J5LAT8"/>
<protein>
    <recommendedName>
        <fullName evidence="2">LOB domain-containing protein</fullName>
    </recommendedName>
</protein>
<organism evidence="3 4">
    <name type="scientific">Zingiber officinale</name>
    <name type="common">Ginger</name>
    <name type="synonym">Amomum zingiber</name>
    <dbReference type="NCBI Taxonomy" id="94328"/>
    <lineage>
        <taxon>Eukaryota</taxon>
        <taxon>Viridiplantae</taxon>
        <taxon>Streptophyta</taxon>
        <taxon>Embryophyta</taxon>
        <taxon>Tracheophyta</taxon>
        <taxon>Spermatophyta</taxon>
        <taxon>Magnoliopsida</taxon>
        <taxon>Liliopsida</taxon>
        <taxon>Zingiberales</taxon>
        <taxon>Zingiberaceae</taxon>
        <taxon>Zingiber</taxon>
    </lineage>
</organism>
<keyword evidence="4" id="KW-1185">Reference proteome</keyword>
<name>A0A8J5LAT8_ZINOF</name>
<sequence>MLQQIPEEQRSEAADAIALEAFWRVQDPVYGSAGVISALQAEISGAQRELAETQARVAVYAARARSADAQVLADEERLGDGAGVYLPSNHP</sequence>
<comment type="similarity">
    <text evidence="1">Belongs to the LOB domain-containing protein family.</text>
</comment>
<accession>A0A8J5LAT8</accession>
<dbReference type="EMBL" id="JACMSC010000009">
    <property type="protein sequence ID" value="KAG6507097.1"/>
    <property type="molecule type" value="Genomic_DNA"/>
</dbReference>
<dbReference type="PROSITE" id="PS50891">
    <property type="entry name" value="LOB"/>
    <property type="match status" value="1"/>
</dbReference>
<dbReference type="Pfam" id="PF03195">
    <property type="entry name" value="LOB"/>
    <property type="match status" value="1"/>
</dbReference>
<dbReference type="PANTHER" id="PTHR31301:SF153">
    <property type="entry name" value="LOB DOMAIN-CONTAINING PROTEIN 26"/>
    <property type="match status" value="1"/>
</dbReference>
<evidence type="ECO:0000313" key="3">
    <source>
        <dbReference type="EMBL" id="KAG6507097.1"/>
    </source>
</evidence>
<evidence type="ECO:0000256" key="1">
    <source>
        <dbReference type="ARBA" id="ARBA00005474"/>
    </source>
</evidence>
<reference evidence="3 4" key="1">
    <citation type="submission" date="2020-08" db="EMBL/GenBank/DDBJ databases">
        <title>Plant Genome Project.</title>
        <authorList>
            <person name="Zhang R.-G."/>
        </authorList>
    </citation>
    <scope>NUCLEOTIDE SEQUENCE [LARGE SCALE GENOMIC DNA]</scope>
    <source>
        <tissue evidence="3">Rhizome</tissue>
    </source>
</reference>
<evidence type="ECO:0000313" key="4">
    <source>
        <dbReference type="Proteomes" id="UP000734854"/>
    </source>
</evidence>
<gene>
    <name evidence="3" type="ORF">ZIOFF_032438</name>
</gene>
<dbReference type="InterPro" id="IPR004883">
    <property type="entry name" value="LOB"/>
</dbReference>
<dbReference type="PANTHER" id="PTHR31301">
    <property type="entry name" value="LOB DOMAIN-CONTAINING PROTEIN 4-RELATED"/>
    <property type="match status" value="1"/>
</dbReference>
<proteinExistence type="inferred from homology"/>
<feature type="domain" description="LOB" evidence="2">
    <location>
        <begin position="1"/>
        <end position="57"/>
    </location>
</feature>